<accession>A0ABT8CRS3</accession>
<dbReference type="InterPro" id="IPR036390">
    <property type="entry name" value="WH_DNA-bd_sf"/>
</dbReference>
<evidence type="ECO:0000259" key="4">
    <source>
        <dbReference type="PROSITE" id="PS51118"/>
    </source>
</evidence>
<keyword evidence="1" id="KW-0805">Transcription regulation</keyword>
<dbReference type="InterPro" id="IPR036388">
    <property type="entry name" value="WH-like_DNA-bd_sf"/>
</dbReference>
<dbReference type="Pfam" id="PF01638">
    <property type="entry name" value="HxlR"/>
    <property type="match status" value="1"/>
</dbReference>
<keyword evidence="2" id="KW-0238">DNA-binding</keyword>
<dbReference type="InterPro" id="IPR002577">
    <property type="entry name" value="HTH_HxlR"/>
</dbReference>
<evidence type="ECO:0000256" key="3">
    <source>
        <dbReference type="ARBA" id="ARBA00023163"/>
    </source>
</evidence>
<organism evidence="5 6">
    <name type="scientific">Paenimyroides ceti</name>
    <dbReference type="NCBI Taxonomy" id="395087"/>
    <lineage>
        <taxon>Bacteria</taxon>
        <taxon>Pseudomonadati</taxon>
        <taxon>Bacteroidota</taxon>
        <taxon>Flavobacteriia</taxon>
        <taxon>Flavobacteriales</taxon>
        <taxon>Flavobacteriaceae</taxon>
        <taxon>Paenimyroides</taxon>
    </lineage>
</organism>
<evidence type="ECO:0000256" key="1">
    <source>
        <dbReference type="ARBA" id="ARBA00023015"/>
    </source>
</evidence>
<gene>
    <name evidence="5" type="ORF">QW060_06980</name>
</gene>
<evidence type="ECO:0000313" key="5">
    <source>
        <dbReference type="EMBL" id="MDN3706874.1"/>
    </source>
</evidence>
<name>A0ABT8CRS3_9FLAO</name>
<dbReference type="RefSeq" id="WP_290362925.1">
    <property type="nucleotide sequence ID" value="NZ_JAUFQU010000001.1"/>
</dbReference>
<dbReference type="SUPFAM" id="SSF46785">
    <property type="entry name" value="Winged helix' DNA-binding domain"/>
    <property type="match status" value="1"/>
</dbReference>
<evidence type="ECO:0000313" key="6">
    <source>
        <dbReference type="Proteomes" id="UP001242368"/>
    </source>
</evidence>
<keyword evidence="3" id="KW-0804">Transcription</keyword>
<protein>
    <submittedName>
        <fullName evidence="5">Helix-turn-helix domain-containing protein</fullName>
    </submittedName>
</protein>
<dbReference type="EMBL" id="JAUFQU010000001">
    <property type="protein sequence ID" value="MDN3706874.1"/>
    <property type="molecule type" value="Genomic_DNA"/>
</dbReference>
<sequence>MEKIVYDANFCIMTDFFRMTGGKWKSVILYLIRKDINRFSLLMDAMPTISKKVLTQQLREMEQDGLLIRDVLVAKAPMVVVYHLTDKGKSLRQLIDGIIEWNKHYF</sequence>
<comment type="caution">
    <text evidence="5">The sequence shown here is derived from an EMBL/GenBank/DDBJ whole genome shotgun (WGS) entry which is preliminary data.</text>
</comment>
<dbReference type="PANTHER" id="PTHR33204">
    <property type="entry name" value="TRANSCRIPTIONAL REGULATOR, MARR FAMILY"/>
    <property type="match status" value="1"/>
</dbReference>
<dbReference type="Gene3D" id="1.10.10.10">
    <property type="entry name" value="Winged helix-like DNA-binding domain superfamily/Winged helix DNA-binding domain"/>
    <property type="match status" value="1"/>
</dbReference>
<keyword evidence="6" id="KW-1185">Reference proteome</keyword>
<dbReference type="Proteomes" id="UP001242368">
    <property type="component" value="Unassembled WGS sequence"/>
</dbReference>
<feature type="domain" description="HTH hxlR-type" evidence="4">
    <location>
        <begin position="11"/>
        <end position="106"/>
    </location>
</feature>
<dbReference type="PROSITE" id="PS51118">
    <property type="entry name" value="HTH_HXLR"/>
    <property type="match status" value="1"/>
</dbReference>
<evidence type="ECO:0000256" key="2">
    <source>
        <dbReference type="ARBA" id="ARBA00023125"/>
    </source>
</evidence>
<proteinExistence type="predicted"/>
<reference evidence="6" key="1">
    <citation type="journal article" date="2019" name="Int. J. Syst. Evol. Microbiol.">
        <title>The Global Catalogue of Microorganisms (GCM) 10K type strain sequencing project: providing services to taxonomists for standard genome sequencing and annotation.</title>
        <authorList>
            <consortium name="The Broad Institute Genomics Platform"/>
            <consortium name="The Broad Institute Genome Sequencing Center for Infectious Disease"/>
            <person name="Wu L."/>
            <person name="Ma J."/>
        </authorList>
    </citation>
    <scope>NUCLEOTIDE SEQUENCE [LARGE SCALE GENOMIC DNA]</scope>
    <source>
        <strain evidence="6">CECT 7184</strain>
    </source>
</reference>